<feature type="binding site" evidence="14">
    <location>
        <position position="183"/>
    </location>
    <ligand>
        <name>molybdate</name>
        <dbReference type="ChEBI" id="CHEBI:36264"/>
    </ligand>
</feature>
<accession>A0A840V271</accession>
<dbReference type="GO" id="GO:0030973">
    <property type="term" value="F:molybdate ion binding"/>
    <property type="evidence" value="ECO:0007669"/>
    <property type="project" value="TreeGrafter"/>
</dbReference>
<keyword evidence="7 15" id="KW-0732">Signal</keyword>
<comment type="function">
    <text evidence="10">Involved in the transport of molybdenum into the cell. Part of the binding-protein-dependent transport system ModABCD.</text>
</comment>
<comment type="subcellular location">
    <subcellularLocation>
        <location evidence="1">Cell membrane</location>
    </subcellularLocation>
</comment>
<dbReference type="PANTHER" id="PTHR30632">
    <property type="entry name" value="MOLYBDATE-BINDING PERIPLASMIC PROTEIN"/>
    <property type="match status" value="1"/>
</dbReference>
<evidence type="ECO:0000256" key="10">
    <source>
        <dbReference type="ARBA" id="ARBA00056002"/>
    </source>
</evidence>
<keyword evidence="6 14" id="KW-0479">Metal-binding</keyword>
<keyword evidence="9" id="KW-0826">Tungsten</keyword>
<dbReference type="GO" id="GO:1901359">
    <property type="term" value="F:tungstate binding"/>
    <property type="evidence" value="ECO:0007669"/>
    <property type="project" value="UniProtKB-ARBA"/>
</dbReference>
<feature type="binding site" evidence="14">
    <location>
        <position position="165"/>
    </location>
    <ligand>
        <name>molybdate</name>
        <dbReference type="ChEBI" id="CHEBI:36264"/>
    </ligand>
</feature>
<dbReference type="GO" id="GO:0005886">
    <property type="term" value="C:plasma membrane"/>
    <property type="evidence" value="ECO:0007669"/>
    <property type="project" value="UniProtKB-SubCell"/>
</dbReference>
<dbReference type="FunFam" id="3.40.190.10:FF:000035">
    <property type="entry name" value="Molybdate ABC transporter substrate-binding protein"/>
    <property type="match status" value="1"/>
</dbReference>
<evidence type="ECO:0000256" key="13">
    <source>
        <dbReference type="ARBA" id="ARBA00078141"/>
    </source>
</evidence>
<dbReference type="RefSeq" id="WP_184018825.1">
    <property type="nucleotide sequence ID" value="NZ_JACHFD010000010.1"/>
</dbReference>
<feature type="chain" id="PRO_5033041891" description="Molybdate-binding protein ModA" evidence="15">
    <location>
        <begin position="21"/>
        <end position="249"/>
    </location>
</feature>
<evidence type="ECO:0000256" key="5">
    <source>
        <dbReference type="ARBA" id="ARBA00022505"/>
    </source>
</evidence>
<evidence type="ECO:0000256" key="9">
    <source>
        <dbReference type="ARBA" id="ARBA00023245"/>
    </source>
</evidence>
<evidence type="ECO:0000256" key="14">
    <source>
        <dbReference type="PIRSR" id="PIRSR004846-1"/>
    </source>
</evidence>
<dbReference type="NCBIfam" id="TIGR01256">
    <property type="entry name" value="modA"/>
    <property type="match status" value="1"/>
</dbReference>
<dbReference type="PANTHER" id="PTHR30632:SF17">
    <property type="entry name" value="MOLYBDATE-BINDING PROTEIN MODA"/>
    <property type="match status" value="1"/>
</dbReference>
<dbReference type="GO" id="GO:0046872">
    <property type="term" value="F:metal ion binding"/>
    <property type="evidence" value="ECO:0007669"/>
    <property type="project" value="UniProtKB-KW"/>
</dbReference>
<dbReference type="Pfam" id="PF13531">
    <property type="entry name" value="SBP_bac_11"/>
    <property type="match status" value="1"/>
</dbReference>
<dbReference type="InterPro" id="IPR050682">
    <property type="entry name" value="ModA/WtpA"/>
</dbReference>
<gene>
    <name evidence="16" type="ORF">HNR46_002326</name>
</gene>
<evidence type="ECO:0000256" key="8">
    <source>
        <dbReference type="ARBA" id="ARBA00023136"/>
    </source>
</evidence>
<keyword evidence="4" id="KW-1003">Cell membrane</keyword>
<evidence type="ECO:0000256" key="7">
    <source>
        <dbReference type="ARBA" id="ARBA00022729"/>
    </source>
</evidence>
<protein>
    <recommendedName>
        <fullName evidence="12">Molybdate-binding protein ModA</fullName>
    </recommendedName>
    <alternativeName>
        <fullName evidence="13">Molybdate/tungstate-binding protein ModA</fullName>
    </alternativeName>
</protein>
<evidence type="ECO:0000256" key="11">
    <source>
        <dbReference type="ARBA" id="ARBA00062515"/>
    </source>
</evidence>
<dbReference type="PIRSF" id="PIRSF004846">
    <property type="entry name" value="ModA"/>
    <property type="match status" value="1"/>
</dbReference>
<dbReference type="GO" id="GO:0015689">
    <property type="term" value="P:molybdate ion transport"/>
    <property type="evidence" value="ECO:0007669"/>
    <property type="project" value="InterPro"/>
</dbReference>
<evidence type="ECO:0000256" key="15">
    <source>
        <dbReference type="SAM" id="SignalP"/>
    </source>
</evidence>
<dbReference type="AlphaFoldDB" id="A0A840V271"/>
<dbReference type="InterPro" id="IPR005950">
    <property type="entry name" value="ModA"/>
</dbReference>
<comment type="caution">
    <text evidence="16">The sequence shown here is derived from an EMBL/GenBank/DDBJ whole genome shotgun (WGS) entry which is preliminary data.</text>
</comment>
<comment type="similarity">
    <text evidence="2">Belongs to the bacterial solute-binding protein ModA family.</text>
</comment>
<feature type="binding site" evidence="14">
    <location>
        <position position="138"/>
    </location>
    <ligand>
        <name>molybdate</name>
        <dbReference type="ChEBI" id="CHEBI:36264"/>
    </ligand>
</feature>
<evidence type="ECO:0000256" key="3">
    <source>
        <dbReference type="ARBA" id="ARBA00022448"/>
    </source>
</evidence>
<dbReference type="Gene3D" id="3.40.190.10">
    <property type="entry name" value="Periplasmic binding protein-like II"/>
    <property type="match status" value="2"/>
</dbReference>
<reference evidence="16 17" key="1">
    <citation type="submission" date="2020-08" db="EMBL/GenBank/DDBJ databases">
        <title>Genomic Encyclopedia of Type Strains, Phase IV (KMG-IV): sequencing the most valuable type-strain genomes for metagenomic binning, comparative biology and taxonomic classification.</title>
        <authorList>
            <person name="Goeker M."/>
        </authorList>
    </citation>
    <scope>NUCLEOTIDE SEQUENCE [LARGE SCALE GENOMIC DNA]</scope>
    <source>
        <strain evidence="16 17">YC6886</strain>
    </source>
</reference>
<sequence>MKSPWMLLIFSLLAAGKLMAEEVMVFAAASLSDAMSELGKDYGKATGETVRFNFAGSNTLARQIEAGAPADVFVSADRLQMDRLEEKHCVDPQTRKDVLGNTLVVITPPEGPVLKSIHDLGGSSVRRLALGHPDAVPAGVYAKAYLKKIGCWAEVESKVVPAENVRAALAFVESGHAQAGIVYKTDAASTDGVKVAWEIPAEEGPPIVYPAAVVSGTRRAPAAKRFLAWLRQEAATEVFEKYGFRVLGR</sequence>
<dbReference type="FunFam" id="3.40.190.10:FF:000030">
    <property type="entry name" value="Molybdate ABC transporter substrate-binding protein"/>
    <property type="match status" value="1"/>
</dbReference>
<evidence type="ECO:0000256" key="6">
    <source>
        <dbReference type="ARBA" id="ARBA00022723"/>
    </source>
</evidence>
<dbReference type="SUPFAM" id="SSF53850">
    <property type="entry name" value="Periplasmic binding protein-like II"/>
    <property type="match status" value="1"/>
</dbReference>
<evidence type="ECO:0000256" key="1">
    <source>
        <dbReference type="ARBA" id="ARBA00004236"/>
    </source>
</evidence>
<dbReference type="GO" id="GO:0030288">
    <property type="term" value="C:outer membrane-bounded periplasmic space"/>
    <property type="evidence" value="ECO:0007669"/>
    <property type="project" value="TreeGrafter"/>
</dbReference>
<proteinExistence type="inferred from homology"/>
<feature type="binding site" evidence="14">
    <location>
        <position position="30"/>
    </location>
    <ligand>
        <name>molybdate</name>
        <dbReference type="ChEBI" id="CHEBI:36264"/>
    </ligand>
</feature>
<comment type="subunit">
    <text evidence="11">The complex is composed of two ATP-binding proteins (ModC), two transmembrane proteins (ModB) and a solute-binding protein (ModA).</text>
</comment>
<evidence type="ECO:0000256" key="4">
    <source>
        <dbReference type="ARBA" id="ARBA00022475"/>
    </source>
</evidence>
<keyword evidence="8" id="KW-0472">Membrane</keyword>
<evidence type="ECO:0000313" key="16">
    <source>
        <dbReference type="EMBL" id="MBB5352085.1"/>
    </source>
</evidence>
<keyword evidence="5 14" id="KW-0500">Molybdenum</keyword>
<feature type="signal peptide" evidence="15">
    <location>
        <begin position="1"/>
        <end position="20"/>
    </location>
</feature>
<keyword evidence="3" id="KW-0813">Transport</keyword>
<dbReference type="EMBL" id="JACHFD010000010">
    <property type="protein sequence ID" value="MBB5352085.1"/>
    <property type="molecule type" value="Genomic_DNA"/>
</dbReference>
<keyword evidence="17" id="KW-1185">Reference proteome</keyword>
<dbReference type="Proteomes" id="UP000557717">
    <property type="component" value="Unassembled WGS sequence"/>
</dbReference>
<evidence type="ECO:0000313" key="17">
    <source>
        <dbReference type="Proteomes" id="UP000557717"/>
    </source>
</evidence>
<feature type="binding site" evidence="14">
    <location>
        <position position="57"/>
    </location>
    <ligand>
        <name>molybdate</name>
        <dbReference type="ChEBI" id="CHEBI:36264"/>
    </ligand>
</feature>
<evidence type="ECO:0000256" key="12">
    <source>
        <dbReference type="ARBA" id="ARBA00073171"/>
    </source>
</evidence>
<organism evidence="16 17">
    <name type="scientific">Haloferula luteola</name>
    <dbReference type="NCBI Taxonomy" id="595692"/>
    <lineage>
        <taxon>Bacteria</taxon>
        <taxon>Pseudomonadati</taxon>
        <taxon>Verrucomicrobiota</taxon>
        <taxon>Verrucomicrobiia</taxon>
        <taxon>Verrucomicrobiales</taxon>
        <taxon>Verrucomicrobiaceae</taxon>
        <taxon>Haloferula</taxon>
    </lineage>
</organism>
<evidence type="ECO:0000256" key="2">
    <source>
        <dbReference type="ARBA" id="ARBA00009175"/>
    </source>
</evidence>
<name>A0A840V271_9BACT</name>